<evidence type="ECO:0000313" key="3">
    <source>
        <dbReference type="EMBL" id="AMC00375.1"/>
    </source>
</evidence>
<organism evidence="3 4">
    <name type="scientific">Aerococcus viridans</name>
    <dbReference type="NCBI Taxonomy" id="1377"/>
    <lineage>
        <taxon>Bacteria</taxon>
        <taxon>Bacillati</taxon>
        <taxon>Bacillota</taxon>
        <taxon>Bacilli</taxon>
        <taxon>Lactobacillales</taxon>
        <taxon>Aerococcaceae</taxon>
        <taxon>Aerococcus</taxon>
    </lineage>
</organism>
<feature type="chain" id="PRO_5043964381" evidence="2">
    <location>
        <begin position="28"/>
        <end position="214"/>
    </location>
</feature>
<accession>A0AAU8U386</accession>
<feature type="signal peptide" evidence="2">
    <location>
        <begin position="1"/>
        <end position="27"/>
    </location>
</feature>
<sequence length="214" mass="22300">MKTPKVVMGFLAAGVLAAGYTITQVQADENAQDLYTSNVATSQVESATTSSESTSQSEQASTSTEEVATSEIASDTSETVTTSESTDNTATDTEATSSPIAETTSSEEVTDQTAIETPDAEPAVAEETAVETADQAATEFAPAASEEATSVPDQTENRQIIIDRVGLASDALDGYSDEQIAQSRVEAENLGSDPGYSYSWLLQQKPANAATQSM</sequence>
<reference evidence="3 4" key="1">
    <citation type="journal article" date="2016" name="Genome Announc.">
        <title>Complete Genome Sequences of Aerococcus christensenii CCUG 28831T, Aerococcus sanguinicola CCUG 43001T, Aerococcus urinae CCUG 36881T, Aerococcus urinaeequi CCUG 28094T, Aerococcus urinaehominis CCUG 42038 BT, and Aerococcus viridans CCUG 4311T.</title>
        <authorList>
            <person name="Carkaci D."/>
            <person name="Dargis R."/>
            <person name="Nielsen X.C."/>
            <person name="Skovgaard O."/>
            <person name="Fuursted K."/>
            <person name="Christensen J.J."/>
        </authorList>
    </citation>
    <scope>NUCLEOTIDE SEQUENCE [LARGE SCALE GENOMIC DNA]</scope>
    <source>
        <strain evidence="3 4">CCUG4311</strain>
    </source>
</reference>
<feature type="compositionally biased region" description="Low complexity" evidence="1">
    <location>
        <begin position="116"/>
        <end position="139"/>
    </location>
</feature>
<dbReference type="AlphaFoldDB" id="A0AAU8U386"/>
<gene>
    <name evidence="3" type="ORF">AWM76_01720</name>
</gene>
<name>A0AAU8U386_9LACT</name>
<reference evidence="4" key="2">
    <citation type="submission" date="2016-01" db="EMBL/GenBank/DDBJ databases">
        <title>Six Aerococcus type strain genome sequencing and assembly using PacBio and Illumina Hiseq.</title>
        <authorList>
            <person name="Carkaci D."/>
            <person name="Dargis R."/>
            <person name="Nielsen X.C."/>
            <person name="Skovgaard O."/>
            <person name="Fuursted K."/>
            <person name="Christensen J.J."/>
        </authorList>
    </citation>
    <scope>NUCLEOTIDE SEQUENCE [LARGE SCALE GENOMIC DNA]</scope>
    <source>
        <strain evidence="4">CCUG4311</strain>
    </source>
</reference>
<keyword evidence="2" id="KW-0732">Signal</keyword>
<feature type="compositionally biased region" description="Low complexity" evidence="1">
    <location>
        <begin position="41"/>
        <end position="98"/>
    </location>
</feature>
<feature type="compositionally biased region" description="Polar residues" evidence="1">
    <location>
        <begin position="147"/>
        <end position="157"/>
    </location>
</feature>
<dbReference type="Proteomes" id="UP000066986">
    <property type="component" value="Chromosome"/>
</dbReference>
<protein>
    <submittedName>
        <fullName evidence="3">Uncharacterized protein</fullName>
    </submittedName>
</protein>
<evidence type="ECO:0000256" key="1">
    <source>
        <dbReference type="SAM" id="MobiDB-lite"/>
    </source>
</evidence>
<feature type="region of interest" description="Disordered" evidence="1">
    <location>
        <begin position="41"/>
        <end position="157"/>
    </location>
</feature>
<proteinExistence type="predicted"/>
<dbReference type="KEGG" id="avs:AWM76_01720"/>
<dbReference type="RefSeq" id="WP_003143144.1">
    <property type="nucleotide sequence ID" value="NZ_CP014164.1"/>
</dbReference>
<dbReference type="GeneID" id="32029626"/>
<evidence type="ECO:0000313" key="4">
    <source>
        <dbReference type="Proteomes" id="UP000066986"/>
    </source>
</evidence>
<dbReference type="EMBL" id="CP014164">
    <property type="protein sequence ID" value="AMC00375.1"/>
    <property type="molecule type" value="Genomic_DNA"/>
</dbReference>
<evidence type="ECO:0000256" key="2">
    <source>
        <dbReference type="SAM" id="SignalP"/>
    </source>
</evidence>
<feature type="compositionally biased region" description="Polar residues" evidence="1">
    <location>
        <begin position="99"/>
        <end position="115"/>
    </location>
</feature>